<organism evidence="2 3">
    <name type="scientific">Cladophialophora chaetospira</name>
    <dbReference type="NCBI Taxonomy" id="386627"/>
    <lineage>
        <taxon>Eukaryota</taxon>
        <taxon>Fungi</taxon>
        <taxon>Dikarya</taxon>
        <taxon>Ascomycota</taxon>
        <taxon>Pezizomycotina</taxon>
        <taxon>Eurotiomycetes</taxon>
        <taxon>Chaetothyriomycetidae</taxon>
        <taxon>Chaetothyriales</taxon>
        <taxon>Herpotrichiellaceae</taxon>
        <taxon>Cladophialophora</taxon>
    </lineage>
</organism>
<proteinExistence type="predicted"/>
<name>A0AA38X9U6_9EURO</name>
<feature type="region of interest" description="Disordered" evidence="1">
    <location>
        <begin position="249"/>
        <end position="270"/>
    </location>
</feature>
<sequence>MSMQQSAPESAKKDRNRRWNKLKTWLGRVSSTSKSDSSLESPSIHSPWLPQVRRYPIRDPVDPLCNFPLFRLLERLRYIILSIEMEDNERRTALVEEFSGGGKEKKHWVDFDMYTWILQEEKNNRPVPKSWRIFYAASLAGFLVKERRDICAKIDEVGTYPERRSHLRLAKEDQFAWKRMGWREDETRFDIDLHNNLLKTMSSELADALGTCSEDESDENKTGVAPISIVEMLRQDLIEADPDLDFPDLAVPEGLLDRDTDAEQQVQNAP</sequence>
<protein>
    <submittedName>
        <fullName evidence="2">Uncharacterized protein</fullName>
    </submittedName>
</protein>
<accession>A0AA38X9U6</accession>
<dbReference type="EMBL" id="JAPDRK010000008">
    <property type="protein sequence ID" value="KAJ9609527.1"/>
    <property type="molecule type" value="Genomic_DNA"/>
</dbReference>
<keyword evidence="3" id="KW-1185">Reference proteome</keyword>
<dbReference type="AlphaFoldDB" id="A0AA38X9U6"/>
<gene>
    <name evidence="2" type="ORF">H2200_005854</name>
</gene>
<feature type="region of interest" description="Disordered" evidence="1">
    <location>
        <begin position="1"/>
        <end position="25"/>
    </location>
</feature>
<evidence type="ECO:0000313" key="2">
    <source>
        <dbReference type="EMBL" id="KAJ9609527.1"/>
    </source>
</evidence>
<evidence type="ECO:0000313" key="3">
    <source>
        <dbReference type="Proteomes" id="UP001172673"/>
    </source>
</evidence>
<evidence type="ECO:0000256" key="1">
    <source>
        <dbReference type="SAM" id="MobiDB-lite"/>
    </source>
</evidence>
<reference evidence="2" key="1">
    <citation type="submission" date="2022-10" db="EMBL/GenBank/DDBJ databases">
        <title>Culturing micro-colonial fungi from biological soil crusts in the Mojave desert and describing Neophaeococcomyces mojavensis, and introducing the new genera and species Taxawa tesnikishii.</title>
        <authorList>
            <person name="Kurbessoian T."/>
            <person name="Stajich J.E."/>
        </authorList>
    </citation>
    <scope>NUCLEOTIDE SEQUENCE</scope>
    <source>
        <strain evidence="2">TK_41</strain>
    </source>
</reference>
<dbReference type="Proteomes" id="UP001172673">
    <property type="component" value="Unassembled WGS sequence"/>
</dbReference>
<comment type="caution">
    <text evidence="2">The sequence shown here is derived from an EMBL/GenBank/DDBJ whole genome shotgun (WGS) entry which is preliminary data.</text>
</comment>